<feature type="transmembrane region" description="Helical" evidence="5">
    <location>
        <begin position="48"/>
        <end position="73"/>
    </location>
</feature>
<organism evidence="7">
    <name type="scientific">invertebrate metagenome</name>
    <dbReference type="NCBI Taxonomy" id="1711999"/>
    <lineage>
        <taxon>unclassified sequences</taxon>
        <taxon>metagenomes</taxon>
        <taxon>organismal metagenomes</taxon>
    </lineage>
</organism>
<evidence type="ECO:0000256" key="5">
    <source>
        <dbReference type="SAM" id="Phobius"/>
    </source>
</evidence>
<gene>
    <name evidence="7" type="ORF">CI610_00077</name>
</gene>
<proteinExistence type="predicted"/>
<keyword evidence="3 5" id="KW-1133">Transmembrane helix</keyword>
<feature type="transmembrane region" description="Helical" evidence="5">
    <location>
        <begin position="114"/>
        <end position="132"/>
    </location>
</feature>
<feature type="transmembrane region" description="Helical" evidence="5">
    <location>
        <begin position="174"/>
        <end position="190"/>
    </location>
</feature>
<comment type="subcellular location">
    <subcellularLocation>
        <location evidence="1">Membrane</location>
        <topology evidence="1">Multi-pass membrane protein</topology>
    </subcellularLocation>
</comment>
<feature type="transmembrane region" description="Helical" evidence="5">
    <location>
        <begin position="80"/>
        <end position="102"/>
    </location>
</feature>
<dbReference type="PANTHER" id="PTHR37422:SF23">
    <property type="entry name" value="TEICHURONIC ACID BIOSYNTHESIS PROTEIN TUAE"/>
    <property type="match status" value="1"/>
</dbReference>
<evidence type="ECO:0000256" key="4">
    <source>
        <dbReference type="ARBA" id="ARBA00023136"/>
    </source>
</evidence>
<dbReference type="InterPro" id="IPR051533">
    <property type="entry name" value="WaaL-like"/>
</dbReference>
<accession>A0A2H9TCL2</accession>
<evidence type="ECO:0000256" key="3">
    <source>
        <dbReference type="ARBA" id="ARBA00022989"/>
    </source>
</evidence>
<protein>
    <recommendedName>
        <fullName evidence="6">O-antigen ligase-related domain-containing protein</fullName>
    </recommendedName>
</protein>
<feature type="transmembrane region" description="Helical" evidence="5">
    <location>
        <begin position="197"/>
        <end position="215"/>
    </location>
</feature>
<evidence type="ECO:0000313" key="7">
    <source>
        <dbReference type="EMBL" id="PJE80919.1"/>
    </source>
</evidence>
<dbReference type="PANTHER" id="PTHR37422">
    <property type="entry name" value="TEICHURONIC ACID BIOSYNTHESIS PROTEIN TUAE"/>
    <property type="match status" value="1"/>
</dbReference>
<feature type="transmembrane region" description="Helical" evidence="5">
    <location>
        <begin position="265"/>
        <end position="283"/>
    </location>
</feature>
<dbReference type="AlphaFoldDB" id="A0A2H9TCL2"/>
<feature type="transmembrane region" description="Helical" evidence="5">
    <location>
        <begin position="440"/>
        <end position="461"/>
    </location>
</feature>
<evidence type="ECO:0000256" key="2">
    <source>
        <dbReference type="ARBA" id="ARBA00022692"/>
    </source>
</evidence>
<dbReference type="EMBL" id="NSIT01000002">
    <property type="protein sequence ID" value="PJE80919.1"/>
    <property type="molecule type" value="Genomic_DNA"/>
</dbReference>
<comment type="caution">
    <text evidence="7">The sequence shown here is derived from an EMBL/GenBank/DDBJ whole genome shotgun (WGS) entry which is preliminary data.</text>
</comment>
<evidence type="ECO:0000259" key="6">
    <source>
        <dbReference type="Pfam" id="PF04932"/>
    </source>
</evidence>
<feature type="transmembrane region" description="Helical" evidence="5">
    <location>
        <begin position="310"/>
        <end position="328"/>
    </location>
</feature>
<reference evidence="7" key="1">
    <citation type="journal article" date="2017" name="Appl. Environ. Microbiol.">
        <title>Molecular characterization of an Endozoicomonas-like organism causing infection in king scallop Pecten maximus L.</title>
        <authorList>
            <person name="Cano I."/>
            <person name="van Aerle R."/>
            <person name="Ross S."/>
            <person name="Verner-Jeffreys D.W."/>
            <person name="Paley R.K."/>
            <person name="Rimmer G."/>
            <person name="Ryder D."/>
            <person name="Hooper P."/>
            <person name="Stone D."/>
            <person name="Feist S.W."/>
        </authorList>
    </citation>
    <scope>NUCLEOTIDE SEQUENCE</scope>
</reference>
<feature type="transmembrane region" description="Helical" evidence="5">
    <location>
        <begin position="396"/>
        <end position="419"/>
    </location>
</feature>
<dbReference type="InterPro" id="IPR007016">
    <property type="entry name" value="O-antigen_ligase-rel_domated"/>
</dbReference>
<dbReference type="Pfam" id="PF04932">
    <property type="entry name" value="Wzy_C"/>
    <property type="match status" value="1"/>
</dbReference>
<evidence type="ECO:0000256" key="1">
    <source>
        <dbReference type="ARBA" id="ARBA00004141"/>
    </source>
</evidence>
<name>A0A2H9TCL2_9ZZZZ</name>
<dbReference type="GO" id="GO:0016020">
    <property type="term" value="C:membrane"/>
    <property type="evidence" value="ECO:0007669"/>
    <property type="project" value="UniProtKB-SubCell"/>
</dbReference>
<sequence length="500" mass="55914">MFVPELLYRYKKLFKALIQQDQGHHQDEIPGMKQVFWAHVLRIDLHSWVGLLSCLLVMLPVLMIPHPVVLLIASMMPLGLFLILRQPIVVCLIFILFSFFRIHEIFPSLDPLKIPKFSAIASYFVLLWHIGLTRKVQLYWCHEMSLFFCFFSWVVVSILFSSYMPIAFDSFTSVYLKISIMLFAIAWLMTRAYHFRIAHLAIVFCGVSVGCVALYNQMNHIGLVESTRVTIPGTSLGDPNDLALVLSFPLSFAIALFMTEGTGKIAKGIGLVSFGICMLAIIATQSRGGLLASVAIMAFFAMKVIRSRLVVMSAGSFMLMLLMVVAGISERQSGGDVSGRMDESAQGRIHAWETAINMTLHNPLTGVGLSLFLDNYWNYARHAPDQGLAHVTHNTWLQIMSETGLVGFILFLLLIAGIFRSIHRSVALLEQSRGSPYYDPYLLAIAMGTFVGLIGFCVSGTFLSQGFLWPFYIMAALGIALAHFTDSNKMEVNRVELEKI</sequence>
<keyword evidence="2 5" id="KW-0812">Transmembrane</keyword>
<keyword evidence="4 5" id="KW-0472">Membrane</keyword>
<feature type="transmembrane region" description="Helical" evidence="5">
    <location>
        <begin position="144"/>
        <end position="168"/>
    </location>
</feature>
<feature type="domain" description="O-antigen ligase-related" evidence="6">
    <location>
        <begin position="274"/>
        <end position="412"/>
    </location>
</feature>
<feature type="transmembrane region" description="Helical" evidence="5">
    <location>
        <begin position="467"/>
        <end position="484"/>
    </location>
</feature>